<accession>A0ABY9RWK3</accession>
<keyword evidence="3" id="KW-1185">Reference proteome</keyword>
<protein>
    <submittedName>
        <fullName evidence="2">Uncharacterized protein</fullName>
    </submittedName>
</protein>
<dbReference type="EMBL" id="CP133762">
    <property type="protein sequence ID" value="WMX46552.1"/>
    <property type="molecule type" value="Genomic_DNA"/>
</dbReference>
<dbReference type="Proteomes" id="UP001250858">
    <property type="component" value="Chromosome"/>
</dbReference>
<evidence type="ECO:0000256" key="1">
    <source>
        <dbReference type="SAM" id="MobiDB-lite"/>
    </source>
</evidence>
<reference evidence="2 3" key="1">
    <citation type="submission" date="2023-09" db="EMBL/GenBank/DDBJ databases">
        <title>Complete genome of Streptomyces roseicoloratus T14.</title>
        <authorList>
            <person name="Bashizi T."/>
            <person name="Kim M.-J."/>
            <person name="Lee G."/>
            <person name="Tagele S.B."/>
            <person name="Shin J.-H."/>
        </authorList>
    </citation>
    <scope>NUCLEOTIDE SEQUENCE [LARGE SCALE GENOMIC DNA]</scope>
    <source>
        <strain evidence="2 3">T14</strain>
    </source>
</reference>
<evidence type="ECO:0000313" key="2">
    <source>
        <dbReference type="EMBL" id="WMX46552.1"/>
    </source>
</evidence>
<gene>
    <name evidence="2" type="ORF">RGF97_19270</name>
</gene>
<name>A0ABY9RWK3_9ACTN</name>
<feature type="region of interest" description="Disordered" evidence="1">
    <location>
        <begin position="47"/>
        <end position="80"/>
    </location>
</feature>
<evidence type="ECO:0000313" key="3">
    <source>
        <dbReference type="Proteomes" id="UP001250858"/>
    </source>
</evidence>
<dbReference type="RefSeq" id="WP_309549020.1">
    <property type="nucleotide sequence ID" value="NZ_CP133762.1"/>
</dbReference>
<proteinExistence type="predicted"/>
<organism evidence="2 3">
    <name type="scientific">Streptomyces roseicoloratus</name>
    <dbReference type="NCBI Taxonomy" id="2508722"/>
    <lineage>
        <taxon>Bacteria</taxon>
        <taxon>Bacillati</taxon>
        <taxon>Actinomycetota</taxon>
        <taxon>Actinomycetes</taxon>
        <taxon>Kitasatosporales</taxon>
        <taxon>Streptomycetaceae</taxon>
        <taxon>Streptomyces</taxon>
    </lineage>
</organism>
<dbReference type="Gene3D" id="3.40.50.1010">
    <property type="entry name" value="5'-nuclease"/>
    <property type="match status" value="1"/>
</dbReference>
<sequence>MLTDLCPDVAVPKGAARWIGSVQHRMAKAGEHRRASAVDLAVAAAAAHHGPTSSTAMPATARSPRHATDPNAHGVRDVLP</sequence>